<proteinExistence type="predicted"/>
<evidence type="ECO:0000313" key="1">
    <source>
        <dbReference type="EMBL" id="KZS06898.1"/>
    </source>
</evidence>
<dbReference type="AlphaFoldDB" id="A0A164PJS4"/>
<sequence length="25" mass="2884">MTSFDENKLSENVHFPLFSVSAVRE</sequence>
<protein>
    <submittedName>
        <fullName evidence="1">Uncharacterized protein</fullName>
    </submittedName>
</protein>
<accession>A0A164PJS4</accession>
<dbReference type="EMBL" id="LRGB01002580">
    <property type="protein sequence ID" value="KZS06898.1"/>
    <property type="molecule type" value="Genomic_DNA"/>
</dbReference>
<gene>
    <name evidence="1" type="ORF">APZ42_029447</name>
</gene>
<organism evidence="1 2">
    <name type="scientific">Daphnia magna</name>
    <dbReference type="NCBI Taxonomy" id="35525"/>
    <lineage>
        <taxon>Eukaryota</taxon>
        <taxon>Metazoa</taxon>
        <taxon>Ecdysozoa</taxon>
        <taxon>Arthropoda</taxon>
        <taxon>Crustacea</taxon>
        <taxon>Branchiopoda</taxon>
        <taxon>Diplostraca</taxon>
        <taxon>Cladocera</taxon>
        <taxon>Anomopoda</taxon>
        <taxon>Daphniidae</taxon>
        <taxon>Daphnia</taxon>
    </lineage>
</organism>
<reference evidence="1 2" key="1">
    <citation type="submission" date="2016-03" db="EMBL/GenBank/DDBJ databases">
        <title>EvidentialGene: Evidence-directed Construction of Genes on Genomes.</title>
        <authorList>
            <person name="Gilbert D.G."/>
            <person name="Choi J.-H."/>
            <person name="Mockaitis K."/>
            <person name="Colbourne J."/>
            <person name="Pfrender M."/>
        </authorList>
    </citation>
    <scope>NUCLEOTIDE SEQUENCE [LARGE SCALE GENOMIC DNA]</scope>
    <source>
        <strain evidence="1 2">Xinb3</strain>
        <tissue evidence="1">Complete organism</tissue>
    </source>
</reference>
<evidence type="ECO:0000313" key="2">
    <source>
        <dbReference type="Proteomes" id="UP000076858"/>
    </source>
</evidence>
<dbReference type="Proteomes" id="UP000076858">
    <property type="component" value="Unassembled WGS sequence"/>
</dbReference>
<name>A0A164PJS4_9CRUS</name>
<comment type="caution">
    <text evidence="1">The sequence shown here is derived from an EMBL/GenBank/DDBJ whole genome shotgun (WGS) entry which is preliminary data.</text>
</comment>
<keyword evidence="2" id="KW-1185">Reference proteome</keyword>